<keyword evidence="2" id="KW-0472">Membrane</keyword>
<dbReference type="AlphaFoldDB" id="A0A8F0WP42"/>
<keyword evidence="1" id="KW-0175">Coiled coil</keyword>
<dbReference type="GeneID" id="67128612"/>
<evidence type="ECO:0000256" key="1">
    <source>
        <dbReference type="SAM" id="Coils"/>
    </source>
</evidence>
<feature type="transmembrane region" description="Helical" evidence="2">
    <location>
        <begin position="202"/>
        <end position="231"/>
    </location>
</feature>
<dbReference type="RefSeq" id="YP_010137133.1">
    <property type="nucleotide sequence ID" value="NC_056835.1"/>
</dbReference>
<keyword evidence="2" id="KW-1133">Transmembrane helix</keyword>
<feature type="transmembrane region" description="Helical" evidence="2">
    <location>
        <begin position="154"/>
        <end position="181"/>
    </location>
</feature>
<proteinExistence type="predicted"/>
<reference evidence="3" key="1">
    <citation type="submission" date="2021-02" db="EMBL/GenBank/DDBJ databases">
        <title>The Complete Mitochondrion Genome Sequence and Annotation of Tylopilus plumbeoviolaceoides.</title>
        <authorList>
            <person name="Song W.W."/>
            <person name="Shi C.C."/>
            <person name="Lu Y.Y."/>
        </authorList>
    </citation>
    <scope>NUCLEOTIDE SEQUENCE</scope>
</reference>
<gene>
    <name evidence="3" type="primary">orf233</name>
</gene>
<name>A0A8F0WP42_9AGAM</name>
<sequence length="233" mass="27740">MSNKLQNIFKYLALANFSMATYNLVINQTKNNELTKSLELERDKINNELKELINNNNSKKINDVLENVEITENKIEEIRRSLDEVIKTSDNKSESITSQLENLDNKIKILNNDLYEIFKKVENYINSEENYINFNIINEFYSYIENLNIIQNIAFMNISAIIFIFFSLISLLTIFFGEYLINKFNIENKYPKIYKFIKIRRIFQTYYIIIDSIIIIIIIIILLIVNFYLLLYS</sequence>
<protein>
    <submittedName>
        <fullName evidence="3">Uncharacterized protein</fullName>
    </submittedName>
</protein>
<evidence type="ECO:0000313" key="3">
    <source>
        <dbReference type="EMBL" id="QWM97172.1"/>
    </source>
</evidence>
<keyword evidence="2" id="KW-0812">Transmembrane</keyword>
<feature type="coiled-coil region" evidence="1">
    <location>
        <begin position="31"/>
        <end position="113"/>
    </location>
</feature>
<dbReference type="EMBL" id="MW660363">
    <property type="protein sequence ID" value="QWM97172.1"/>
    <property type="molecule type" value="Genomic_DNA"/>
</dbReference>
<keyword evidence="3" id="KW-0496">Mitochondrion</keyword>
<accession>A0A8F0WP42</accession>
<geneLocation type="mitochondrion" evidence="3"/>
<evidence type="ECO:0000256" key="2">
    <source>
        <dbReference type="SAM" id="Phobius"/>
    </source>
</evidence>
<organism evidence="3">
    <name type="scientific">Tylopilus plumbeoviolaceoides</name>
    <dbReference type="NCBI Taxonomy" id="374766"/>
    <lineage>
        <taxon>Eukaryota</taxon>
        <taxon>Fungi</taxon>
        <taxon>Dikarya</taxon>
        <taxon>Basidiomycota</taxon>
        <taxon>Agaricomycotina</taxon>
        <taxon>Agaricomycetes</taxon>
        <taxon>Agaricomycetidae</taxon>
        <taxon>Boletales</taxon>
        <taxon>Boletineae</taxon>
        <taxon>Boletaceae</taxon>
        <taxon>Boletoideae</taxon>
        <taxon>Tylopilus</taxon>
    </lineage>
</organism>